<dbReference type="InterPro" id="IPR012348">
    <property type="entry name" value="RNR-like"/>
</dbReference>
<accession>A0A2X0IK14</accession>
<protein>
    <submittedName>
        <fullName evidence="2">Diiron oxygenase</fullName>
    </submittedName>
</protein>
<organism evidence="2 3">
    <name type="scientific">Streptacidiphilus pinicola</name>
    <dbReference type="NCBI Taxonomy" id="2219663"/>
    <lineage>
        <taxon>Bacteria</taxon>
        <taxon>Bacillati</taxon>
        <taxon>Actinomycetota</taxon>
        <taxon>Actinomycetes</taxon>
        <taxon>Kitasatosporales</taxon>
        <taxon>Streptomycetaceae</taxon>
        <taxon>Streptacidiphilus</taxon>
    </lineage>
</organism>
<dbReference type="OrthoDB" id="786532at2"/>
<reference evidence="2 3" key="1">
    <citation type="submission" date="2018-06" db="EMBL/GenBank/DDBJ databases">
        <title>Streptacidiphilus pinicola sp. nov., isolated from pine grove soil.</title>
        <authorList>
            <person name="Roh S.G."/>
            <person name="Park S."/>
            <person name="Kim M.-K."/>
            <person name="Yun B.-R."/>
            <person name="Park J."/>
            <person name="Kim M.J."/>
            <person name="Kim Y.S."/>
            <person name="Kim S.B."/>
        </authorList>
    </citation>
    <scope>NUCLEOTIDE SEQUENCE [LARGE SCALE GENOMIC DNA]</scope>
    <source>
        <strain evidence="2 3">MMS16-CNU450</strain>
    </source>
</reference>
<feature type="region of interest" description="Disordered" evidence="1">
    <location>
        <begin position="1"/>
        <end position="21"/>
    </location>
</feature>
<dbReference type="GO" id="GO:0016491">
    <property type="term" value="F:oxidoreductase activity"/>
    <property type="evidence" value="ECO:0007669"/>
    <property type="project" value="InterPro"/>
</dbReference>
<dbReference type="AlphaFoldDB" id="A0A2X0IK14"/>
<comment type="caution">
    <text evidence="2">The sequence shown here is derived from an EMBL/GenBank/DDBJ whole genome shotgun (WGS) entry which is preliminary data.</text>
</comment>
<dbReference type="Pfam" id="PF11583">
    <property type="entry name" value="AurF"/>
    <property type="match status" value="1"/>
</dbReference>
<name>A0A2X0IK14_9ACTN</name>
<dbReference type="RefSeq" id="WP_111501348.1">
    <property type="nucleotide sequence ID" value="NZ_QKYN01000054.1"/>
</dbReference>
<keyword evidence="3" id="KW-1185">Reference proteome</keyword>
<dbReference type="Proteomes" id="UP000248889">
    <property type="component" value="Unassembled WGS sequence"/>
</dbReference>
<gene>
    <name evidence="2" type="ORF">DN069_14320</name>
</gene>
<dbReference type="EMBL" id="QKYN01000054">
    <property type="protein sequence ID" value="RAG84987.1"/>
    <property type="molecule type" value="Genomic_DNA"/>
</dbReference>
<evidence type="ECO:0000313" key="2">
    <source>
        <dbReference type="EMBL" id="RAG84987.1"/>
    </source>
</evidence>
<dbReference type="Gene3D" id="1.10.620.20">
    <property type="entry name" value="Ribonucleotide Reductase, subunit A"/>
    <property type="match status" value="1"/>
</dbReference>
<evidence type="ECO:0000313" key="3">
    <source>
        <dbReference type="Proteomes" id="UP000248889"/>
    </source>
</evidence>
<proteinExistence type="predicted"/>
<evidence type="ECO:0000256" key="1">
    <source>
        <dbReference type="SAM" id="MobiDB-lite"/>
    </source>
</evidence>
<sequence>MAQLTTAAHVHGRTHTSADEDVSKRLLESAATLSYDPSVEIDWEAPLPDHHYGLNPEWSTLYGTRLWDEMTERQRVTLTRHEVGSIMMTGIWFEMILQQMVLRDQYLKNPANAEFQFALTEIADECRHSIMFARACEKMGVPQYKPNRAWAEAGRGFKALARAELAYGGILVAEEVLDVMQRDWMRGENVLEIVRGTSRIHVVEESRHMKFARQEIRERLREAGTARRRINGFGVAAAAFVIVSSMVNKGVYAAAGLDTERALAEVKTNQHRKSMMRTSSRHLMAFLAEAGLLTRPAAGIYRQLDML</sequence>
<dbReference type="InterPro" id="IPR025859">
    <property type="entry name" value="AurF/CmlI"/>
</dbReference>